<dbReference type="AlphaFoldDB" id="A0A183C1L9"/>
<dbReference type="Proteomes" id="UP000050741">
    <property type="component" value="Unassembled WGS sequence"/>
</dbReference>
<keyword evidence="1" id="KW-0732">Signal</keyword>
<reference evidence="3" key="3">
    <citation type="submission" date="2016-06" db="UniProtKB">
        <authorList>
            <consortium name="WormBaseParasite"/>
        </authorList>
    </citation>
    <scope>IDENTIFICATION</scope>
</reference>
<reference evidence="2" key="2">
    <citation type="submission" date="2014-05" db="EMBL/GenBank/DDBJ databases">
        <title>The genome and life-stage specific transcriptomes of Globodera pallida elucidate key aspects of plant parasitism by a cyst nematode.</title>
        <authorList>
            <person name="Cotton J.A."/>
            <person name="Lilley C.J."/>
            <person name="Jones L.M."/>
            <person name="Kikuchi T."/>
            <person name="Reid A.J."/>
            <person name="Thorpe P."/>
            <person name="Tsai I.J."/>
            <person name="Beasley H."/>
            <person name="Blok V."/>
            <person name="Cock P.J.A."/>
            <person name="Van den Akker S.E."/>
            <person name="Holroyd N."/>
            <person name="Hunt M."/>
            <person name="Mantelin S."/>
            <person name="Naghra H."/>
            <person name="Pain A."/>
            <person name="Palomares-Rius J.E."/>
            <person name="Zarowiecki M."/>
            <person name="Berriman M."/>
            <person name="Jones J.T."/>
            <person name="Urwin P.E."/>
        </authorList>
    </citation>
    <scope>NUCLEOTIDE SEQUENCE [LARGE SCALE GENOMIC DNA]</scope>
    <source>
        <strain evidence="2">Lindley</strain>
    </source>
</reference>
<evidence type="ECO:0000313" key="2">
    <source>
        <dbReference type="Proteomes" id="UP000050741"/>
    </source>
</evidence>
<accession>A0A183C1L9</accession>
<feature type="signal peptide" evidence="1">
    <location>
        <begin position="1"/>
        <end position="19"/>
    </location>
</feature>
<organism evidence="2 3">
    <name type="scientific">Globodera pallida</name>
    <name type="common">Potato cyst nematode worm</name>
    <name type="synonym">Heterodera pallida</name>
    <dbReference type="NCBI Taxonomy" id="36090"/>
    <lineage>
        <taxon>Eukaryota</taxon>
        <taxon>Metazoa</taxon>
        <taxon>Ecdysozoa</taxon>
        <taxon>Nematoda</taxon>
        <taxon>Chromadorea</taxon>
        <taxon>Rhabditida</taxon>
        <taxon>Tylenchina</taxon>
        <taxon>Tylenchomorpha</taxon>
        <taxon>Tylenchoidea</taxon>
        <taxon>Heteroderidae</taxon>
        <taxon>Heteroderinae</taxon>
        <taxon>Globodera</taxon>
    </lineage>
</organism>
<sequence>MNIFILFSLLCIILPFVSPKNESEQKQMAAQREAAANCVDFKQQIEEVAIDGQKREVVLLEGPCFSECRQKLAQGVNKSIWQRIKGIFGGGLDNEKKRTEEAKCFLQCFCH</sequence>
<dbReference type="WBParaSite" id="GPLIN_000676300">
    <property type="protein sequence ID" value="GPLIN_000676300"/>
    <property type="gene ID" value="GPLIN_000676300"/>
</dbReference>
<feature type="chain" id="PRO_5008146931" evidence="1">
    <location>
        <begin position="20"/>
        <end position="111"/>
    </location>
</feature>
<keyword evidence="2" id="KW-1185">Reference proteome</keyword>
<protein>
    <submittedName>
        <fullName evidence="3">Saposin B-type domain-containing protein</fullName>
    </submittedName>
</protein>
<proteinExistence type="predicted"/>
<reference evidence="2" key="1">
    <citation type="submission" date="2013-12" db="EMBL/GenBank/DDBJ databases">
        <authorList>
            <person name="Aslett M."/>
        </authorList>
    </citation>
    <scope>NUCLEOTIDE SEQUENCE [LARGE SCALE GENOMIC DNA]</scope>
    <source>
        <strain evidence="2">Lindley</strain>
    </source>
</reference>
<name>A0A183C1L9_GLOPA</name>
<evidence type="ECO:0000256" key="1">
    <source>
        <dbReference type="SAM" id="SignalP"/>
    </source>
</evidence>
<evidence type="ECO:0000313" key="3">
    <source>
        <dbReference type="WBParaSite" id="GPLIN_000676300"/>
    </source>
</evidence>